<feature type="region of interest" description="Disordered" evidence="1">
    <location>
        <begin position="42"/>
        <end position="72"/>
    </location>
</feature>
<protein>
    <submittedName>
        <fullName evidence="2">Uncharacterized protein</fullName>
    </submittedName>
</protein>
<feature type="compositionally biased region" description="Polar residues" evidence="1">
    <location>
        <begin position="48"/>
        <end position="57"/>
    </location>
</feature>
<proteinExistence type="predicted"/>
<dbReference type="PANTHER" id="PTHR11439">
    <property type="entry name" value="GAG-POL-RELATED RETROTRANSPOSON"/>
    <property type="match status" value="1"/>
</dbReference>
<evidence type="ECO:0000256" key="1">
    <source>
        <dbReference type="SAM" id="MobiDB-lite"/>
    </source>
</evidence>
<reference evidence="2" key="2">
    <citation type="submission" date="2021-03" db="UniProtKB">
        <authorList>
            <consortium name="EnsemblPlants"/>
        </authorList>
    </citation>
    <scope>IDENTIFICATION</scope>
</reference>
<sequence length="336" mass="37284">MATNNSSNDTSWYPNSGATNYWTYQAQNHGISIDYGGSDQLYMGDGTGQSSGQSNAHVDTPSDPQPPVIHPEQHLPTHIPIIAEAPIVIGDQFPSGVNRPASGSTVVTPAVTTSTYPIHGCHQPHDQHNSHPMKTRSKSGIHKPKAILVTREPSSLQEALSQLVWNKAMSDEVLALGEPLEDVQLYRSIIGALQYLTITRPELSFSVNKVRQFMQKSLSTHWSAVKRILRYVGGTTDHGLHLQKPGTLDLMAYCDADWASDPDDRRSTTRFAIFLGSRIAWKSKRQQTISRSSTEAEYRSVASVTVELTWLQYLFSKLRIQLSQTPTIWCDNLSTI</sequence>
<dbReference type="EMBL" id="UZAU01000439">
    <property type="status" value="NOT_ANNOTATED_CDS"/>
    <property type="molecule type" value="Genomic_DNA"/>
</dbReference>
<organism evidence="2 3">
    <name type="scientific">Cannabis sativa</name>
    <name type="common">Hemp</name>
    <name type="synonym">Marijuana</name>
    <dbReference type="NCBI Taxonomy" id="3483"/>
    <lineage>
        <taxon>Eukaryota</taxon>
        <taxon>Viridiplantae</taxon>
        <taxon>Streptophyta</taxon>
        <taxon>Embryophyta</taxon>
        <taxon>Tracheophyta</taxon>
        <taxon>Spermatophyta</taxon>
        <taxon>Magnoliopsida</taxon>
        <taxon>eudicotyledons</taxon>
        <taxon>Gunneridae</taxon>
        <taxon>Pentapetalae</taxon>
        <taxon>rosids</taxon>
        <taxon>fabids</taxon>
        <taxon>Rosales</taxon>
        <taxon>Cannabaceae</taxon>
        <taxon>Cannabis</taxon>
    </lineage>
</organism>
<dbReference type="Proteomes" id="UP000596661">
    <property type="component" value="Chromosome 5"/>
</dbReference>
<dbReference type="CDD" id="cd09272">
    <property type="entry name" value="RNase_HI_RT_Ty1"/>
    <property type="match status" value="1"/>
</dbReference>
<evidence type="ECO:0000313" key="3">
    <source>
        <dbReference type="Proteomes" id="UP000596661"/>
    </source>
</evidence>
<dbReference type="SUPFAM" id="SSF56672">
    <property type="entry name" value="DNA/RNA polymerases"/>
    <property type="match status" value="1"/>
</dbReference>
<dbReference type="AlphaFoldDB" id="A0A803PRD0"/>
<evidence type="ECO:0000313" key="2">
    <source>
        <dbReference type="EnsemblPlants" id="cds.evm.model.05.671"/>
    </source>
</evidence>
<dbReference type="PANTHER" id="PTHR11439:SF455">
    <property type="entry name" value="RLK (RECEPTOR-LIKE PROTEIN KINASE) 8, PUTATIVE-RELATED"/>
    <property type="match status" value="1"/>
</dbReference>
<dbReference type="InterPro" id="IPR043502">
    <property type="entry name" value="DNA/RNA_pol_sf"/>
</dbReference>
<dbReference type="Gramene" id="evm.model.05.671">
    <property type="protein sequence ID" value="cds.evm.model.05.671"/>
    <property type="gene ID" value="evm.TU.05.671"/>
</dbReference>
<feature type="compositionally biased region" description="Basic residues" evidence="1">
    <location>
        <begin position="131"/>
        <end position="140"/>
    </location>
</feature>
<keyword evidence="3" id="KW-1185">Reference proteome</keyword>
<reference evidence="2" key="1">
    <citation type="submission" date="2018-11" db="EMBL/GenBank/DDBJ databases">
        <authorList>
            <person name="Grassa J C."/>
        </authorList>
    </citation>
    <scope>NUCLEOTIDE SEQUENCE [LARGE SCALE GENOMIC DNA]</scope>
</reference>
<name>A0A803PRD0_CANSA</name>
<dbReference type="EnsemblPlants" id="evm.model.05.671">
    <property type="protein sequence ID" value="cds.evm.model.05.671"/>
    <property type="gene ID" value="evm.TU.05.671"/>
</dbReference>
<feature type="region of interest" description="Disordered" evidence="1">
    <location>
        <begin position="121"/>
        <end position="140"/>
    </location>
</feature>
<accession>A0A803PRD0</accession>